<protein>
    <submittedName>
        <fullName evidence="3">Phosphodiester glycosidase family protein</fullName>
    </submittedName>
</protein>
<evidence type="ECO:0000256" key="1">
    <source>
        <dbReference type="SAM" id="SignalP"/>
    </source>
</evidence>
<sequence>MIRAWTRALAALGLALLAQPAKAVTCESMSVEGSRYTICEVRPAQETLRLFLRGEGGQPYGNFSALETALGARGETLVFAMNAGMYHEDRSPVGQYIEDGQEEMRVIATPGPGNFGLLPNGLLCIQDGSAQVLETRAYLAQRPDCLHATQSGPMLVIDGELHPRFLPDSSSRYIRNGVGTSEDGQRAVFVISENSVTFHEFARLFRDVLKLPNALFLDGNVSRLHAQDLGRSDLGRPMGPIVAVTAPKSP</sequence>
<keyword evidence="1" id="KW-0732">Signal</keyword>
<keyword evidence="3" id="KW-0378">Hydrolase</keyword>
<organism evidence="3 4">
    <name type="scientific">Tropicibacter oceani</name>
    <dbReference type="NCBI Taxonomy" id="3058420"/>
    <lineage>
        <taxon>Bacteria</taxon>
        <taxon>Pseudomonadati</taxon>
        <taxon>Pseudomonadota</taxon>
        <taxon>Alphaproteobacteria</taxon>
        <taxon>Rhodobacterales</taxon>
        <taxon>Roseobacteraceae</taxon>
        <taxon>Tropicibacter</taxon>
    </lineage>
</organism>
<feature type="signal peptide" evidence="1">
    <location>
        <begin position="1"/>
        <end position="23"/>
    </location>
</feature>
<dbReference type="InterPro" id="IPR018711">
    <property type="entry name" value="NAGPA"/>
</dbReference>
<proteinExistence type="predicted"/>
<feature type="domain" description="Phosphodiester glycosidase" evidence="2">
    <location>
        <begin position="76"/>
        <end position="222"/>
    </location>
</feature>
<keyword evidence="3" id="KW-0326">Glycosidase</keyword>
<gene>
    <name evidence="3" type="ORF">QF118_00455</name>
</gene>
<dbReference type="GO" id="GO:0016798">
    <property type="term" value="F:hydrolase activity, acting on glycosyl bonds"/>
    <property type="evidence" value="ECO:0007669"/>
    <property type="project" value="UniProtKB-KW"/>
</dbReference>
<reference evidence="3 4" key="1">
    <citation type="submission" date="2023-05" db="EMBL/GenBank/DDBJ databases">
        <title>YMD87, complete Genome.</title>
        <authorList>
            <person name="Zhang J."/>
            <person name="Xu X."/>
        </authorList>
    </citation>
    <scope>NUCLEOTIDE SEQUENCE [LARGE SCALE GENOMIC DNA]</scope>
    <source>
        <strain evidence="3 4">YMD87</strain>
    </source>
</reference>
<dbReference type="EMBL" id="CP124616">
    <property type="protein sequence ID" value="WGW04043.1"/>
    <property type="molecule type" value="Genomic_DNA"/>
</dbReference>
<evidence type="ECO:0000313" key="4">
    <source>
        <dbReference type="Proteomes" id="UP001241605"/>
    </source>
</evidence>
<feature type="chain" id="PRO_5046173276" evidence="1">
    <location>
        <begin position="24"/>
        <end position="250"/>
    </location>
</feature>
<accession>A0ABY8QJ78</accession>
<dbReference type="Pfam" id="PF09992">
    <property type="entry name" value="NAGPA"/>
    <property type="match status" value="1"/>
</dbReference>
<keyword evidence="4" id="KW-1185">Reference proteome</keyword>
<name>A0ABY8QJ78_9RHOB</name>
<evidence type="ECO:0000313" key="3">
    <source>
        <dbReference type="EMBL" id="WGW04043.1"/>
    </source>
</evidence>
<dbReference type="Proteomes" id="UP001241605">
    <property type="component" value="Chromosome"/>
</dbReference>
<evidence type="ECO:0000259" key="2">
    <source>
        <dbReference type="Pfam" id="PF09992"/>
    </source>
</evidence>